<feature type="non-terminal residue" evidence="2">
    <location>
        <position position="121"/>
    </location>
</feature>
<accession>A0A9P6CRF8</accession>
<sequence>VQTYSNIFTSPSSSESFVDEDENGSARKKQRLNLDSQKKATKCNVASIIGMEGRVTPRSIAYAAVLLAFNLTDASHWMEVYSHFDYRALYALIVDFFEAPSGRAAKKRSNDLLKWWSAYVI</sequence>
<evidence type="ECO:0000256" key="1">
    <source>
        <dbReference type="SAM" id="MobiDB-lite"/>
    </source>
</evidence>
<organism evidence="2 3">
    <name type="scientific">Pholiota conissans</name>
    <dbReference type="NCBI Taxonomy" id="109636"/>
    <lineage>
        <taxon>Eukaryota</taxon>
        <taxon>Fungi</taxon>
        <taxon>Dikarya</taxon>
        <taxon>Basidiomycota</taxon>
        <taxon>Agaricomycotina</taxon>
        <taxon>Agaricomycetes</taxon>
        <taxon>Agaricomycetidae</taxon>
        <taxon>Agaricales</taxon>
        <taxon>Agaricineae</taxon>
        <taxon>Strophariaceae</taxon>
        <taxon>Pholiota</taxon>
    </lineage>
</organism>
<feature type="non-terminal residue" evidence="2">
    <location>
        <position position="1"/>
    </location>
</feature>
<gene>
    <name evidence="2" type="ORF">BDN70DRAFT_770403</name>
</gene>
<dbReference type="EMBL" id="MU156427">
    <property type="protein sequence ID" value="KAF9470019.1"/>
    <property type="molecule type" value="Genomic_DNA"/>
</dbReference>
<comment type="caution">
    <text evidence="2">The sequence shown here is derived from an EMBL/GenBank/DDBJ whole genome shotgun (WGS) entry which is preliminary data.</text>
</comment>
<protein>
    <submittedName>
        <fullName evidence="2">Uncharacterized protein</fullName>
    </submittedName>
</protein>
<dbReference type="AlphaFoldDB" id="A0A9P6CRF8"/>
<evidence type="ECO:0000313" key="2">
    <source>
        <dbReference type="EMBL" id="KAF9470019.1"/>
    </source>
</evidence>
<proteinExistence type="predicted"/>
<name>A0A9P6CRF8_9AGAR</name>
<dbReference type="Proteomes" id="UP000807469">
    <property type="component" value="Unassembled WGS sequence"/>
</dbReference>
<dbReference type="OrthoDB" id="2662502at2759"/>
<feature type="region of interest" description="Disordered" evidence="1">
    <location>
        <begin position="1"/>
        <end position="33"/>
    </location>
</feature>
<keyword evidence="3" id="KW-1185">Reference proteome</keyword>
<dbReference type="InterPro" id="IPR046521">
    <property type="entry name" value="DUF6698"/>
</dbReference>
<reference evidence="2" key="1">
    <citation type="submission" date="2020-11" db="EMBL/GenBank/DDBJ databases">
        <authorList>
            <consortium name="DOE Joint Genome Institute"/>
            <person name="Ahrendt S."/>
            <person name="Riley R."/>
            <person name="Andreopoulos W."/>
            <person name="Labutti K."/>
            <person name="Pangilinan J."/>
            <person name="Ruiz-Duenas F.J."/>
            <person name="Barrasa J.M."/>
            <person name="Sanchez-Garcia M."/>
            <person name="Camarero S."/>
            <person name="Miyauchi S."/>
            <person name="Serrano A."/>
            <person name="Linde D."/>
            <person name="Babiker R."/>
            <person name="Drula E."/>
            <person name="Ayuso-Fernandez I."/>
            <person name="Pacheco R."/>
            <person name="Padilla G."/>
            <person name="Ferreira P."/>
            <person name="Barriuso J."/>
            <person name="Kellner H."/>
            <person name="Castanera R."/>
            <person name="Alfaro M."/>
            <person name="Ramirez L."/>
            <person name="Pisabarro A.G."/>
            <person name="Kuo A."/>
            <person name="Tritt A."/>
            <person name="Lipzen A."/>
            <person name="He G."/>
            <person name="Yan M."/>
            <person name="Ng V."/>
            <person name="Cullen D."/>
            <person name="Martin F."/>
            <person name="Rosso M.-N."/>
            <person name="Henrissat B."/>
            <person name="Hibbett D."/>
            <person name="Martinez A.T."/>
            <person name="Grigoriev I.V."/>
        </authorList>
    </citation>
    <scope>NUCLEOTIDE SEQUENCE</scope>
    <source>
        <strain evidence="2">CIRM-BRFM 674</strain>
    </source>
</reference>
<feature type="compositionally biased region" description="Polar residues" evidence="1">
    <location>
        <begin position="1"/>
        <end position="16"/>
    </location>
</feature>
<evidence type="ECO:0000313" key="3">
    <source>
        <dbReference type="Proteomes" id="UP000807469"/>
    </source>
</evidence>
<dbReference type="Pfam" id="PF20414">
    <property type="entry name" value="DUF6698"/>
    <property type="match status" value="1"/>
</dbReference>